<feature type="compositionally biased region" description="Basic and acidic residues" evidence="2">
    <location>
        <begin position="394"/>
        <end position="416"/>
    </location>
</feature>
<feature type="region of interest" description="Disordered" evidence="2">
    <location>
        <begin position="528"/>
        <end position="567"/>
    </location>
</feature>
<feature type="region of interest" description="Disordered" evidence="2">
    <location>
        <begin position="204"/>
        <end position="224"/>
    </location>
</feature>
<feature type="compositionally biased region" description="Acidic residues" evidence="2">
    <location>
        <begin position="117"/>
        <end position="131"/>
    </location>
</feature>
<feature type="region of interest" description="Disordered" evidence="2">
    <location>
        <begin position="716"/>
        <end position="766"/>
    </location>
</feature>
<feature type="region of interest" description="Disordered" evidence="2">
    <location>
        <begin position="280"/>
        <end position="361"/>
    </location>
</feature>
<feature type="compositionally biased region" description="Low complexity" evidence="2">
    <location>
        <begin position="339"/>
        <end position="350"/>
    </location>
</feature>
<evidence type="ECO:0000313" key="4">
    <source>
        <dbReference type="EMBL" id="CAD7243821.1"/>
    </source>
</evidence>
<sequence length="788" mass="87148">MFVSYRYRTGITHRYRSASSAVKEKTFSVSLDLLRARVHVMPRFFPSFHSRKGEVDSASILANKEVTKSYWEAKLLEATENQKNSIIRSLLLDPDRPASAGGMMESPLSPPPAFRAEDEDEPGEIVEDEEVSGFPKFRPSVVDANAGPPKPYVFGEDPNVSNVKHVNIIEQEIREQQQREAEMRQEGTLKTLKDIQRLTDDEEEGYEEGAEFEEFDPTAASAVGATEDVPLKRIVEPIVEPEDVPSTYFDFHASTEAKIALEIRELKEREDELRNMRARYESGSRENLLADASLHTSSTDEGNYSEYGSEENKDHSTGGSSRLTSPDFVGFSHQRTHSLDSVSSGHSSGGTNNHQTNQIGNGLASTYADFYSRRKVTVKPLAEDDDDDSPSYKVLKETPLEREIRLAKDREDELRRQRGLSPSSVSPASSNKAQTKTAPVVNGHHKPLENGHVRALPGKIVSQEDGKLSSTAKSGGAKPVRDVTSSKIQQEIEEQIERERRLREEGCIQTLSEERVDAKVTRLHEATKTRNGLTNGHVDRPKGFPSATKGNYSKNPRSSEKAKTAPVAPALRRMVVSPTAPKGIMEKFLASRGKVSGVLPTFGPNSMGAGGKGRSLSTSVLPDPLRLELNHTHISQLQANINSNSNSNNNNNKTLSNGSSPSSTPKAFHRKFATAEEKIQLELKEMKLREQELRKQRMRALAVSQPNLLATLSLEEAREEDVDDDDQPTLTGLRERCASNPNLLDDDAMSAASDTSHATQNSVGVGRGRKKSALIAQWESRIQQCIET</sequence>
<evidence type="ECO:0000259" key="3">
    <source>
        <dbReference type="Pfam" id="PF15304"/>
    </source>
</evidence>
<proteinExistence type="predicted"/>
<dbReference type="InterPro" id="IPR029304">
    <property type="entry name" value="AKAP2_C"/>
</dbReference>
<protein>
    <recommendedName>
        <fullName evidence="3">A-kinase anchor protein 2 C-terminal domain-containing protein</fullName>
    </recommendedName>
</protein>
<feature type="compositionally biased region" description="Acidic residues" evidence="2">
    <location>
        <begin position="717"/>
        <end position="727"/>
    </location>
</feature>
<feature type="compositionally biased region" description="Low complexity" evidence="2">
    <location>
        <begin position="421"/>
        <end position="430"/>
    </location>
</feature>
<keyword evidence="5" id="KW-1185">Reference proteome</keyword>
<accession>A0A7R9A161</accession>
<name>A0A7R9A161_9CRUS</name>
<dbReference type="EMBL" id="CAJPEV010000506">
    <property type="protein sequence ID" value="CAG0885942.1"/>
    <property type="molecule type" value="Genomic_DNA"/>
</dbReference>
<dbReference type="EMBL" id="LR900023">
    <property type="protein sequence ID" value="CAD7243821.1"/>
    <property type="molecule type" value="Genomic_DNA"/>
</dbReference>
<dbReference type="OrthoDB" id="6380651at2759"/>
<dbReference type="Proteomes" id="UP000677054">
    <property type="component" value="Unassembled WGS sequence"/>
</dbReference>
<reference evidence="4" key="1">
    <citation type="submission" date="2020-11" db="EMBL/GenBank/DDBJ databases">
        <authorList>
            <person name="Tran Van P."/>
        </authorList>
    </citation>
    <scope>NUCLEOTIDE SEQUENCE</scope>
</reference>
<dbReference type="InterPro" id="IPR042779">
    <property type="entry name" value="MISP/MISP3-like"/>
</dbReference>
<keyword evidence="1" id="KW-0175">Coiled coil</keyword>
<feature type="region of interest" description="Disordered" evidence="2">
    <location>
        <begin position="379"/>
        <end position="488"/>
    </location>
</feature>
<feature type="compositionally biased region" description="Polar residues" evidence="2">
    <location>
        <begin position="351"/>
        <end position="361"/>
    </location>
</feature>
<feature type="compositionally biased region" description="Low complexity" evidence="2">
    <location>
        <begin position="749"/>
        <end position="758"/>
    </location>
</feature>
<evidence type="ECO:0000313" key="5">
    <source>
        <dbReference type="Proteomes" id="UP000677054"/>
    </source>
</evidence>
<organism evidence="4">
    <name type="scientific">Darwinula stevensoni</name>
    <dbReference type="NCBI Taxonomy" id="69355"/>
    <lineage>
        <taxon>Eukaryota</taxon>
        <taxon>Metazoa</taxon>
        <taxon>Ecdysozoa</taxon>
        <taxon>Arthropoda</taxon>
        <taxon>Crustacea</taxon>
        <taxon>Oligostraca</taxon>
        <taxon>Ostracoda</taxon>
        <taxon>Podocopa</taxon>
        <taxon>Podocopida</taxon>
        <taxon>Darwinulocopina</taxon>
        <taxon>Darwinuloidea</taxon>
        <taxon>Darwinulidae</taxon>
        <taxon>Darwinula</taxon>
    </lineage>
</organism>
<dbReference type="AlphaFoldDB" id="A0A7R9A161"/>
<feature type="region of interest" description="Disordered" evidence="2">
    <location>
        <begin position="641"/>
        <end position="667"/>
    </location>
</feature>
<dbReference type="Pfam" id="PF15304">
    <property type="entry name" value="AKAP2_C"/>
    <property type="match status" value="1"/>
</dbReference>
<dbReference type="PANTHER" id="PTHR18839">
    <property type="entry name" value="MITOTIC INTERACTOR AND SUBSTRATE OF PLK1 MISP FAMILY MEMBER"/>
    <property type="match status" value="1"/>
</dbReference>
<feature type="compositionally biased region" description="Acidic residues" evidence="2">
    <location>
        <begin position="204"/>
        <end position="216"/>
    </location>
</feature>
<evidence type="ECO:0000256" key="2">
    <source>
        <dbReference type="SAM" id="MobiDB-lite"/>
    </source>
</evidence>
<feature type="compositionally biased region" description="Low complexity" evidence="2">
    <location>
        <begin position="641"/>
        <end position="660"/>
    </location>
</feature>
<dbReference type="PANTHER" id="PTHR18839:SF0">
    <property type="entry name" value="MITOTIC INTERACTOR AND SUBSTRATE OF PLK1 ISOFORM X1-RELATED"/>
    <property type="match status" value="1"/>
</dbReference>
<feature type="domain" description="A-kinase anchor protein 2 C-terminal" evidence="3">
    <location>
        <begin position="477"/>
        <end position="784"/>
    </location>
</feature>
<gene>
    <name evidence="4" type="ORF">DSTB1V02_LOCUS3732</name>
</gene>
<evidence type="ECO:0000256" key="1">
    <source>
        <dbReference type="ARBA" id="ARBA00023054"/>
    </source>
</evidence>
<feature type="region of interest" description="Disordered" evidence="2">
    <location>
        <begin position="97"/>
        <end position="141"/>
    </location>
</feature>